<evidence type="ECO:0000256" key="3">
    <source>
        <dbReference type="ARBA" id="ARBA00022692"/>
    </source>
</evidence>
<dbReference type="EMBL" id="LJYG01000014">
    <property type="protein sequence ID" value="KRQ17383.1"/>
    <property type="molecule type" value="Genomic_DNA"/>
</dbReference>
<keyword evidence="4 6" id="KW-1133">Transmembrane helix</keyword>
<feature type="transmembrane region" description="Helical" evidence="6">
    <location>
        <begin position="270"/>
        <end position="295"/>
    </location>
</feature>
<gene>
    <name evidence="7" type="ORF">AOQ71_02290</name>
</gene>
<feature type="transmembrane region" description="Helical" evidence="6">
    <location>
        <begin position="23"/>
        <end position="45"/>
    </location>
</feature>
<dbReference type="STRING" id="989370.AOQ71_02290"/>
<keyword evidence="3 6" id="KW-0812">Transmembrane</keyword>
<dbReference type="Proteomes" id="UP000051936">
    <property type="component" value="Unassembled WGS sequence"/>
</dbReference>
<comment type="caution">
    <text evidence="7">The sequence shown here is derived from an EMBL/GenBank/DDBJ whole genome shotgun (WGS) entry which is preliminary data.</text>
</comment>
<evidence type="ECO:0000313" key="8">
    <source>
        <dbReference type="Proteomes" id="UP000051936"/>
    </source>
</evidence>
<feature type="transmembrane region" description="Helical" evidence="6">
    <location>
        <begin position="407"/>
        <end position="429"/>
    </location>
</feature>
<dbReference type="GO" id="GO:0005886">
    <property type="term" value="C:plasma membrane"/>
    <property type="evidence" value="ECO:0007669"/>
    <property type="project" value="UniProtKB-SubCell"/>
</dbReference>
<feature type="transmembrane region" description="Helical" evidence="6">
    <location>
        <begin position="179"/>
        <end position="200"/>
    </location>
</feature>
<evidence type="ECO:0000256" key="2">
    <source>
        <dbReference type="ARBA" id="ARBA00022475"/>
    </source>
</evidence>
<dbReference type="PANTHER" id="PTHR30250:SF26">
    <property type="entry name" value="PSMA PROTEIN"/>
    <property type="match status" value="1"/>
</dbReference>
<sequence>MLMNPAAGQSSFKRLASTFGAQIYNQCVTVGVQLALVPVLLHHWGAEHYGVWLLLSAIPTYLTFADFGFTMAAKNVMTIKVARGERSGALITYQSIFMLLNVIVAVILVILLLGLPIIGISSVFALGSVGEKSAKIVVFLLAGNVLLTQYLLLLASGLRCIGRPTEEVLWGASSRLMEGIVTALAAMLGGDIVAAALAIVANRILFDVATWLRLRALANWLTLGLRHASLEETRAMFQPSLSFMLVSIGQALSIQGPVLILGVVGTPMQVVVYSTARTLARLGTSIVNMINFAFTPEYSRLFGLANLQGFARLARLHLWATIGLSMSYIAALILTGRWIIELWTATRITVDQTFFLVLLLTIAAEMIWSAELMPLASINRHIGAARVFCLLSAIGVGLSYVSGQHNGSLVAITLPFFALHCLMACYAGFQLWHHFPTRRPTNAPELR</sequence>
<organism evidence="7 8">
    <name type="scientific">Bradyrhizobium manausense</name>
    <dbReference type="NCBI Taxonomy" id="989370"/>
    <lineage>
        <taxon>Bacteria</taxon>
        <taxon>Pseudomonadati</taxon>
        <taxon>Pseudomonadota</taxon>
        <taxon>Alphaproteobacteria</taxon>
        <taxon>Hyphomicrobiales</taxon>
        <taxon>Nitrobacteraceae</taxon>
        <taxon>Bradyrhizobium</taxon>
    </lineage>
</organism>
<proteinExistence type="predicted"/>
<evidence type="ECO:0000313" key="7">
    <source>
        <dbReference type="EMBL" id="KRQ17383.1"/>
    </source>
</evidence>
<keyword evidence="8" id="KW-1185">Reference proteome</keyword>
<dbReference type="PANTHER" id="PTHR30250">
    <property type="entry name" value="PST FAMILY PREDICTED COLANIC ACID TRANSPORTER"/>
    <property type="match status" value="1"/>
</dbReference>
<feature type="transmembrane region" description="Helical" evidence="6">
    <location>
        <begin position="316"/>
        <end position="340"/>
    </location>
</feature>
<keyword evidence="2" id="KW-1003">Cell membrane</keyword>
<reference evidence="7 8" key="1">
    <citation type="submission" date="2015-09" db="EMBL/GenBank/DDBJ databases">
        <title>Draft Genome Sequence of Bradyrhizobium manausense Strain BR 3351T, a Novel Symbiotic Nitrogen-Fixing Alphaproteobacterium Isolated from Brazilian Amazon Rain Forest.</title>
        <authorList>
            <person name="De Araujo J.L."/>
            <person name="Zilli J.E."/>
        </authorList>
    </citation>
    <scope>NUCLEOTIDE SEQUENCE [LARGE SCALE GENOMIC DNA]</scope>
    <source>
        <strain evidence="7 8">BR3351</strain>
    </source>
</reference>
<feature type="transmembrane region" description="Helical" evidence="6">
    <location>
        <begin position="352"/>
        <end position="370"/>
    </location>
</feature>
<feature type="transmembrane region" description="Helical" evidence="6">
    <location>
        <begin position="382"/>
        <end position="401"/>
    </location>
</feature>
<evidence type="ECO:0000256" key="6">
    <source>
        <dbReference type="SAM" id="Phobius"/>
    </source>
</evidence>
<accession>A0A0R3E5E9</accession>
<keyword evidence="5 6" id="KW-0472">Membrane</keyword>
<evidence type="ECO:0000256" key="5">
    <source>
        <dbReference type="ARBA" id="ARBA00023136"/>
    </source>
</evidence>
<feature type="transmembrane region" description="Helical" evidence="6">
    <location>
        <begin position="96"/>
        <end position="124"/>
    </location>
</feature>
<dbReference type="InterPro" id="IPR050833">
    <property type="entry name" value="Poly_Biosynth_Transport"/>
</dbReference>
<protein>
    <recommendedName>
        <fullName evidence="9">Teichoic acid transporter</fullName>
    </recommendedName>
</protein>
<evidence type="ECO:0008006" key="9">
    <source>
        <dbReference type="Google" id="ProtNLM"/>
    </source>
</evidence>
<feature type="transmembrane region" description="Helical" evidence="6">
    <location>
        <begin position="136"/>
        <end position="158"/>
    </location>
</feature>
<name>A0A0R3E5E9_9BRAD</name>
<comment type="subcellular location">
    <subcellularLocation>
        <location evidence="1">Cell membrane</location>
        <topology evidence="1">Multi-pass membrane protein</topology>
    </subcellularLocation>
</comment>
<dbReference type="AlphaFoldDB" id="A0A0R3E5E9"/>
<evidence type="ECO:0000256" key="1">
    <source>
        <dbReference type="ARBA" id="ARBA00004651"/>
    </source>
</evidence>
<evidence type="ECO:0000256" key="4">
    <source>
        <dbReference type="ARBA" id="ARBA00022989"/>
    </source>
</evidence>
<feature type="transmembrane region" description="Helical" evidence="6">
    <location>
        <begin position="241"/>
        <end position="264"/>
    </location>
</feature>
<feature type="transmembrane region" description="Helical" evidence="6">
    <location>
        <begin position="51"/>
        <end position="73"/>
    </location>
</feature>